<name>A0A238LKB7_9RHOB</name>
<dbReference type="EMBL" id="FXZK01000019">
    <property type="protein sequence ID" value="SMY10157.1"/>
    <property type="molecule type" value="Genomic_DNA"/>
</dbReference>
<reference evidence="1 2" key="1">
    <citation type="submission" date="2017-05" db="EMBL/GenBank/DDBJ databases">
        <authorList>
            <person name="Song R."/>
            <person name="Chenine A.L."/>
            <person name="Ruprecht R.M."/>
        </authorList>
    </citation>
    <scope>NUCLEOTIDE SEQUENCE [LARGE SCALE GENOMIC DNA]</scope>
    <source>
        <strain evidence="1 2">CECT 8899</strain>
    </source>
</reference>
<dbReference type="AlphaFoldDB" id="A0A238LKB7"/>
<dbReference type="Proteomes" id="UP000201613">
    <property type="component" value="Unassembled WGS sequence"/>
</dbReference>
<gene>
    <name evidence="1" type="ORF">LOM8899_04332</name>
</gene>
<evidence type="ECO:0000313" key="2">
    <source>
        <dbReference type="Proteomes" id="UP000201613"/>
    </source>
</evidence>
<evidence type="ECO:0000313" key="1">
    <source>
        <dbReference type="EMBL" id="SMY10157.1"/>
    </source>
</evidence>
<protein>
    <submittedName>
        <fullName evidence="1">Uncharacterized protein</fullName>
    </submittedName>
</protein>
<organism evidence="1 2">
    <name type="scientific">Flavimaricola marinus</name>
    <dbReference type="NCBI Taxonomy" id="1819565"/>
    <lineage>
        <taxon>Bacteria</taxon>
        <taxon>Pseudomonadati</taxon>
        <taxon>Pseudomonadota</taxon>
        <taxon>Alphaproteobacteria</taxon>
        <taxon>Rhodobacterales</taxon>
        <taxon>Paracoccaceae</taxon>
        <taxon>Flavimaricola</taxon>
    </lineage>
</organism>
<keyword evidence="2" id="KW-1185">Reference proteome</keyword>
<sequence length="94" mass="10401">MEPSILFADFTRFLKSARPFAIKAAEIVLNVLNVGLKVVPDEVCIFLSSLRVAWNEGSWGRETGLCRRISGQKCEENYSLNATDSVHSGAPKFP</sequence>
<accession>A0A238LKB7</accession>
<proteinExistence type="predicted"/>